<name>A0ABW4SBR7_9BACL</name>
<sequence length="441" mass="48782">MPFVFAIALYFISKKVSIIARFLPYILLILNFVIALSIILFSEANLGTIGIIILLLVLGSIHGQMRIMVFGYVLSFIALIMNNVLFASPELVEGSGKNLVILHLLSGVVLFLLVRQNGRVFKHVEELVELSTAKALEEEAHALKLDHAVLKITSNLERLRINTNTTSTSQQEMLAAVEEVSSGSQHQADHISDIAANTERTHNSVQEIGEGLGLVVIQANEAEKKADEGTTRIARLKDSVDVFREFFNELNETFSVLSIKINETNAFARSIKEITDQTNLLALNASIEAARAGEHGKGFSVVADEIRKLAGLTDKTLLKIDENLVDVNRYNELAVLKLGEGLKHVAMQTEVADDSSQSFNELFVSMTELQRQLSKFIVDFEVIATDSETIRERTVDFAAIIEQSTAAIEELNATLIELTDEQDQIANYINDTHSEAVQMRA</sequence>
<feature type="domain" description="Methyl-accepting transducer" evidence="5">
    <location>
        <begin position="162"/>
        <end position="412"/>
    </location>
</feature>
<organism evidence="6 7">
    <name type="scientific">Sporosarcina siberiensis</name>
    <dbReference type="NCBI Taxonomy" id="1365606"/>
    <lineage>
        <taxon>Bacteria</taxon>
        <taxon>Bacillati</taxon>
        <taxon>Bacillota</taxon>
        <taxon>Bacilli</taxon>
        <taxon>Bacillales</taxon>
        <taxon>Caryophanaceae</taxon>
        <taxon>Sporosarcina</taxon>
    </lineage>
</organism>
<reference evidence="7" key="1">
    <citation type="journal article" date="2019" name="Int. J. Syst. Evol. Microbiol.">
        <title>The Global Catalogue of Microorganisms (GCM) 10K type strain sequencing project: providing services to taxonomists for standard genome sequencing and annotation.</title>
        <authorList>
            <consortium name="The Broad Institute Genomics Platform"/>
            <consortium name="The Broad Institute Genome Sequencing Center for Infectious Disease"/>
            <person name="Wu L."/>
            <person name="Ma J."/>
        </authorList>
    </citation>
    <scope>NUCLEOTIDE SEQUENCE [LARGE SCALE GENOMIC DNA]</scope>
    <source>
        <strain evidence="7">CGMCC 4.7177</strain>
    </source>
</reference>
<dbReference type="PRINTS" id="PR00260">
    <property type="entry name" value="CHEMTRNSDUCR"/>
</dbReference>
<comment type="similarity">
    <text evidence="2">Belongs to the methyl-accepting chemotaxis (MCP) protein family.</text>
</comment>
<evidence type="ECO:0000259" key="5">
    <source>
        <dbReference type="PROSITE" id="PS50111"/>
    </source>
</evidence>
<dbReference type="PROSITE" id="PS50111">
    <property type="entry name" value="CHEMOTAXIS_TRANSDUC_2"/>
    <property type="match status" value="1"/>
</dbReference>
<dbReference type="PANTHER" id="PTHR32089">
    <property type="entry name" value="METHYL-ACCEPTING CHEMOTAXIS PROTEIN MCPB"/>
    <property type="match status" value="1"/>
</dbReference>
<keyword evidence="1 3" id="KW-0807">Transducer</keyword>
<dbReference type="Pfam" id="PF00015">
    <property type="entry name" value="MCPsignal"/>
    <property type="match status" value="1"/>
</dbReference>
<keyword evidence="4" id="KW-1133">Transmembrane helix</keyword>
<evidence type="ECO:0000256" key="4">
    <source>
        <dbReference type="SAM" id="Phobius"/>
    </source>
</evidence>
<dbReference type="SUPFAM" id="SSF58104">
    <property type="entry name" value="Methyl-accepting chemotaxis protein (MCP) signaling domain"/>
    <property type="match status" value="1"/>
</dbReference>
<evidence type="ECO:0000313" key="6">
    <source>
        <dbReference type="EMBL" id="MFD1926878.1"/>
    </source>
</evidence>
<keyword evidence="4" id="KW-0812">Transmembrane</keyword>
<feature type="transmembrane region" description="Helical" evidence="4">
    <location>
        <begin position="98"/>
        <end position="114"/>
    </location>
</feature>
<feature type="transmembrane region" description="Helical" evidence="4">
    <location>
        <begin position="69"/>
        <end position="86"/>
    </location>
</feature>
<protein>
    <submittedName>
        <fullName evidence="6">Methyl-accepting chemotaxis protein</fullName>
    </submittedName>
</protein>
<dbReference type="RefSeq" id="WP_381535529.1">
    <property type="nucleotide sequence ID" value="NZ_JBHUGI010000004.1"/>
</dbReference>
<dbReference type="EMBL" id="JBHUGI010000004">
    <property type="protein sequence ID" value="MFD1926878.1"/>
    <property type="molecule type" value="Genomic_DNA"/>
</dbReference>
<keyword evidence="4" id="KW-0472">Membrane</keyword>
<dbReference type="InterPro" id="IPR004089">
    <property type="entry name" value="MCPsignal_dom"/>
</dbReference>
<dbReference type="PANTHER" id="PTHR32089:SF112">
    <property type="entry name" value="LYSOZYME-LIKE PROTEIN-RELATED"/>
    <property type="match status" value="1"/>
</dbReference>
<evidence type="ECO:0000256" key="2">
    <source>
        <dbReference type="ARBA" id="ARBA00029447"/>
    </source>
</evidence>
<keyword evidence="7" id="KW-1185">Reference proteome</keyword>
<evidence type="ECO:0000313" key="7">
    <source>
        <dbReference type="Proteomes" id="UP001597218"/>
    </source>
</evidence>
<feature type="transmembrane region" description="Helical" evidence="4">
    <location>
        <begin position="22"/>
        <end position="40"/>
    </location>
</feature>
<dbReference type="SMART" id="SM00283">
    <property type="entry name" value="MA"/>
    <property type="match status" value="1"/>
</dbReference>
<dbReference type="Gene3D" id="1.10.287.950">
    <property type="entry name" value="Methyl-accepting chemotaxis protein"/>
    <property type="match status" value="1"/>
</dbReference>
<dbReference type="Proteomes" id="UP001597218">
    <property type="component" value="Unassembled WGS sequence"/>
</dbReference>
<dbReference type="InterPro" id="IPR004090">
    <property type="entry name" value="Chemotax_Me-accpt_rcpt"/>
</dbReference>
<accession>A0ABW4SBR7</accession>
<comment type="caution">
    <text evidence="6">The sequence shown here is derived from an EMBL/GenBank/DDBJ whole genome shotgun (WGS) entry which is preliminary data.</text>
</comment>
<evidence type="ECO:0000256" key="1">
    <source>
        <dbReference type="ARBA" id="ARBA00023224"/>
    </source>
</evidence>
<gene>
    <name evidence="6" type="ORF">ACFSFY_02155</name>
</gene>
<proteinExistence type="inferred from homology"/>
<feature type="transmembrane region" description="Helical" evidence="4">
    <location>
        <begin position="46"/>
        <end position="62"/>
    </location>
</feature>
<evidence type="ECO:0000256" key="3">
    <source>
        <dbReference type="PROSITE-ProRule" id="PRU00284"/>
    </source>
</evidence>